<protein>
    <recommendedName>
        <fullName evidence="1">HNH nuclease domain-containing protein</fullName>
    </recommendedName>
</protein>
<evidence type="ECO:0000259" key="1">
    <source>
        <dbReference type="Pfam" id="PF13391"/>
    </source>
</evidence>
<sequence length="425" mass="49357">MKNVLDYVLNFKKLMTVKELREKLDASQSTIYAMARGEKPIPEKVQENLAKIFDIRKEMWGKDLIPPTFADYILEDSSSLNSLEKEIVEFAKNAPVPKNYSRFVGVQPAGNEIAQKNLQLTIYNKVPESDITPFIESEVKKNYLQRLSSGKGFHVWGVRSGVYNQWVKLSRGDYIMFASKGRFFLWGTVALTLHSPELARALWPDDEEELFEYIYLLVDINKMDIDVIEYNKLLEYSLNNRVQGFQVLDMDKSKKIVNAYDLNSELVQQGLNKNSSEKEVDRLEKQVGLDNSSNQKDCIDQDYLKSYLFGNRPTGECCICGRQFPVKGLIATHIKKRSECDLQEKKDVNVVVPMCRSCDIWFEEGYISVNSSGYIDCIDDIYSDKIVTTDLLNELAKIKGRKCFYWNKENKKYFEWHYYHHRVTT</sequence>
<name>A0A2B7VZA8_9BACI</name>
<dbReference type="EMBL" id="NVOI01000066">
    <property type="protein sequence ID" value="PGG89705.1"/>
    <property type="molecule type" value="Genomic_DNA"/>
</dbReference>
<organism evidence="2 3">
    <name type="scientific">Bacillus toyonensis</name>
    <dbReference type="NCBI Taxonomy" id="155322"/>
    <lineage>
        <taxon>Bacteria</taxon>
        <taxon>Bacillati</taxon>
        <taxon>Bacillota</taxon>
        <taxon>Bacilli</taxon>
        <taxon>Bacillales</taxon>
        <taxon>Bacillaceae</taxon>
        <taxon>Bacillus</taxon>
        <taxon>Bacillus cereus group</taxon>
    </lineage>
</organism>
<accession>A0A2B7VZA8</accession>
<dbReference type="AlphaFoldDB" id="A0A2B7VZA8"/>
<proteinExistence type="predicted"/>
<evidence type="ECO:0000313" key="2">
    <source>
        <dbReference type="EMBL" id="PGG89705.1"/>
    </source>
</evidence>
<evidence type="ECO:0000313" key="3">
    <source>
        <dbReference type="Proteomes" id="UP000225320"/>
    </source>
</evidence>
<feature type="domain" description="HNH nuclease" evidence="1">
    <location>
        <begin position="317"/>
        <end position="370"/>
    </location>
</feature>
<dbReference type="Pfam" id="PF13391">
    <property type="entry name" value="HNH_2"/>
    <property type="match status" value="1"/>
</dbReference>
<dbReference type="RefSeq" id="WP_098072051.1">
    <property type="nucleotide sequence ID" value="NZ_NUCI01000191.1"/>
</dbReference>
<dbReference type="InterPro" id="IPR003615">
    <property type="entry name" value="HNH_nuc"/>
</dbReference>
<gene>
    <name evidence="2" type="ORF">CON73_17745</name>
</gene>
<dbReference type="Proteomes" id="UP000225320">
    <property type="component" value="Unassembled WGS sequence"/>
</dbReference>
<comment type="caution">
    <text evidence="2">The sequence shown here is derived from an EMBL/GenBank/DDBJ whole genome shotgun (WGS) entry which is preliminary data.</text>
</comment>
<reference evidence="2 3" key="1">
    <citation type="submission" date="2017-09" db="EMBL/GenBank/DDBJ databases">
        <title>Large-scale bioinformatics analysis of Bacillus genomes uncovers conserved roles of natural products in bacterial physiology.</title>
        <authorList>
            <consortium name="Agbiome Team Llc"/>
            <person name="Bleich R.M."/>
            <person name="Grubbs K.J."/>
            <person name="Santa Maria K.C."/>
            <person name="Allen S.E."/>
            <person name="Farag S."/>
            <person name="Shank E.A."/>
            <person name="Bowers A."/>
        </authorList>
    </citation>
    <scope>NUCLEOTIDE SEQUENCE [LARGE SCALE GENOMIC DNA]</scope>
    <source>
        <strain evidence="2 3">AFS094862</strain>
    </source>
</reference>